<feature type="coiled-coil region" evidence="2">
    <location>
        <begin position="280"/>
        <end position="307"/>
    </location>
</feature>
<evidence type="ECO:0000313" key="6">
    <source>
        <dbReference type="Proteomes" id="UP000007754"/>
    </source>
</evidence>
<dbReference type="Gene3D" id="3.10.390.10">
    <property type="entry name" value="SAND domain-like"/>
    <property type="match status" value="1"/>
</dbReference>
<feature type="compositionally biased region" description="Basic and acidic residues" evidence="3">
    <location>
        <begin position="401"/>
        <end position="419"/>
    </location>
</feature>
<dbReference type="GO" id="GO:0000981">
    <property type="term" value="F:DNA-binding transcription factor activity, RNA polymerase II-specific"/>
    <property type="evidence" value="ECO:0007669"/>
    <property type="project" value="TreeGrafter"/>
</dbReference>
<dbReference type="GO" id="GO:0000978">
    <property type="term" value="F:RNA polymerase II cis-regulatory region sequence-specific DNA binding"/>
    <property type="evidence" value="ECO:0007669"/>
    <property type="project" value="TreeGrafter"/>
</dbReference>
<name>A0A674GXZ1_TAEGU</name>
<dbReference type="GO" id="GO:0000122">
    <property type="term" value="P:negative regulation of transcription by RNA polymerase II"/>
    <property type="evidence" value="ECO:0007669"/>
    <property type="project" value="TreeGrafter"/>
</dbReference>
<keyword evidence="2" id="KW-0175">Coiled coil</keyword>
<feature type="compositionally biased region" description="Acidic residues" evidence="3">
    <location>
        <begin position="58"/>
        <end position="69"/>
    </location>
</feature>
<evidence type="ECO:0000256" key="2">
    <source>
        <dbReference type="SAM" id="Coils"/>
    </source>
</evidence>
<comment type="similarity">
    <text evidence="1">Belongs to the SKI family.</text>
</comment>
<proteinExistence type="inferred from homology"/>
<dbReference type="AlphaFoldDB" id="A0A674GXZ1"/>
<dbReference type="InterPro" id="IPR023216">
    <property type="entry name" value="Tscrpt_reg_SKI_SnoN"/>
</dbReference>
<dbReference type="PANTHER" id="PTHR10005:SF3">
    <property type="entry name" value="SKI-LIKE PROTEIN"/>
    <property type="match status" value="1"/>
</dbReference>
<dbReference type="Pfam" id="PF02437">
    <property type="entry name" value="Ski_Sno_DHD"/>
    <property type="match status" value="1"/>
</dbReference>
<dbReference type="Ensembl" id="ENSTGUT00000035141.1">
    <property type="protein sequence ID" value="ENSTGUP00000027969.1"/>
    <property type="gene ID" value="ENSTGUG00000010953.2"/>
</dbReference>
<accession>A0A674GXZ1</accession>
<dbReference type="SUPFAM" id="SSF63763">
    <property type="entry name" value="SAND domain-like"/>
    <property type="match status" value="1"/>
</dbReference>
<feature type="region of interest" description="Disordered" evidence="3">
    <location>
        <begin position="1"/>
        <end position="27"/>
    </location>
</feature>
<dbReference type="GO" id="GO:0030512">
    <property type="term" value="P:negative regulation of transforming growth factor beta receptor signaling pathway"/>
    <property type="evidence" value="ECO:0007669"/>
    <property type="project" value="TreeGrafter"/>
</dbReference>
<gene>
    <name evidence="5" type="primary">SKIL</name>
</gene>
<dbReference type="GO" id="GO:0005634">
    <property type="term" value="C:nucleus"/>
    <property type="evidence" value="ECO:0007669"/>
    <property type="project" value="TreeGrafter"/>
</dbReference>
<dbReference type="SMART" id="SM01046">
    <property type="entry name" value="c-SKI_SMAD_bind"/>
    <property type="match status" value="1"/>
</dbReference>
<feature type="compositionally biased region" description="Basic and acidic residues" evidence="3">
    <location>
        <begin position="430"/>
        <end position="450"/>
    </location>
</feature>
<feature type="domain" description="c-SKI SMAD4-binding" evidence="4">
    <location>
        <begin position="200"/>
        <end position="295"/>
    </location>
</feature>
<dbReference type="Pfam" id="PF08782">
    <property type="entry name" value="c-SKI_SMAD_bind"/>
    <property type="match status" value="1"/>
</dbReference>
<evidence type="ECO:0000256" key="1">
    <source>
        <dbReference type="ARBA" id="ARBA00009513"/>
    </source>
</evidence>
<dbReference type="GeneTree" id="ENSGT00940000158435"/>
<evidence type="ECO:0000256" key="3">
    <source>
        <dbReference type="SAM" id="MobiDB-lite"/>
    </source>
</evidence>
<reference evidence="5" key="3">
    <citation type="submission" date="2025-09" db="UniProtKB">
        <authorList>
            <consortium name="Ensembl"/>
        </authorList>
    </citation>
    <scope>IDENTIFICATION</scope>
</reference>
<dbReference type="SUPFAM" id="SSF46955">
    <property type="entry name" value="Putative DNA-binding domain"/>
    <property type="match status" value="1"/>
</dbReference>
<reference evidence="5" key="2">
    <citation type="submission" date="2025-08" db="UniProtKB">
        <authorList>
            <consortium name="Ensembl"/>
        </authorList>
    </citation>
    <scope>IDENTIFICATION</scope>
</reference>
<dbReference type="InterPro" id="IPR003380">
    <property type="entry name" value="SKI/SNO/DAC"/>
</dbReference>
<dbReference type="PANTHER" id="PTHR10005">
    <property type="entry name" value="SKI ONCOGENE-RELATED"/>
    <property type="match status" value="1"/>
</dbReference>
<dbReference type="FunFam" id="3.10.390.10:FF:000002">
    <property type="entry name" value="Putative ski oncogene"/>
    <property type="match status" value="1"/>
</dbReference>
<keyword evidence="6" id="KW-1185">Reference proteome</keyword>
<dbReference type="Proteomes" id="UP000007754">
    <property type="component" value="Chromosome 9"/>
</dbReference>
<dbReference type="GO" id="GO:0005667">
    <property type="term" value="C:transcription regulator complex"/>
    <property type="evidence" value="ECO:0007669"/>
    <property type="project" value="TreeGrafter"/>
</dbReference>
<protein>
    <submittedName>
        <fullName evidence="5">SKI like proto-onco</fullName>
    </submittedName>
</protein>
<dbReference type="GO" id="GO:0030514">
    <property type="term" value="P:negative regulation of BMP signaling pathway"/>
    <property type="evidence" value="ECO:0007669"/>
    <property type="project" value="TreeGrafter"/>
</dbReference>
<evidence type="ECO:0000259" key="4">
    <source>
        <dbReference type="SMART" id="SM01046"/>
    </source>
</evidence>
<feature type="coiled-coil region" evidence="2">
    <location>
        <begin position="568"/>
        <end position="623"/>
    </location>
</feature>
<feature type="coiled-coil region" evidence="2">
    <location>
        <begin position="487"/>
        <end position="537"/>
    </location>
</feature>
<feature type="compositionally biased region" description="Polar residues" evidence="3">
    <location>
        <begin position="72"/>
        <end position="83"/>
    </location>
</feature>
<dbReference type="GO" id="GO:0046332">
    <property type="term" value="F:SMAD binding"/>
    <property type="evidence" value="ECO:0007669"/>
    <property type="project" value="InterPro"/>
</dbReference>
<evidence type="ECO:0000313" key="5">
    <source>
        <dbReference type="Ensembl" id="ENSTGUP00000027969.1"/>
    </source>
</evidence>
<dbReference type="GO" id="GO:0005737">
    <property type="term" value="C:cytoplasm"/>
    <property type="evidence" value="ECO:0007669"/>
    <property type="project" value="TreeGrafter"/>
</dbReference>
<dbReference type="InterPro" id="IPR010919">
    <property type="entry name" value="SAND-like_dom_sf"/>
</dbReference>
<sequence>MESPQINFPLGLVSDQKRSRIQEDGSPPLKKAMTEMHVNNKVQVVINKLPTIKKENLDDYDEAPVEADGETTKPNSASLSEPLSLNPGLKHTLAQFHLSSQSSLGGPAAFSARYSQESMSPTVFLPLPSPQILSGPLLIPPDSSTELTQTLLEGESISCFKVGGEKRLCLPQVLNSVLRDFSLQQINTVCDELYIYCSSAFEVEHECLGKCQGLFAPQFYLAPDDPCIQCLECYGMFSPQTFVMHSHRSPDKRTCHWGFESAKWHCYLHINQKYLGTSEERELKHLLEEMKEKFSEKNQKRTRSKAEPQQNLELSQWYPVIKQEAETDPQPPSFFHPSYYLYMCDKVVAPNVSLASQYKDVAKTAVKASEVNKSSPGQSEKKLSSGKHKKSASYPELSLEEQEKMDLKTGVEQPNKRLDPPVSTRSARGAKSERVSSKIPRDSVRGEGGADARTLSPTLMKDISCEDDKGRIMEEVMKTYIKQHEKLNTILRRKQQLQMEVEMLSNSKAMKELTEEQQNLQKELECLQAEHAQRMEEFYFEQRDLEKKLDQVMKQKCSCDSNLEKDKEAEYAAQLAELRQRLDHAEADRQELQDELRQEREAREKLEMMIKELKLQILKSSKNGKGK</sequence>
<reference evidence="5 6" key="1">
    <citation type="journal article" date="2010" name="Nature">
        <title>The genome of a songbird.</title>
        <authorList>
            <person name="Warren W.C."/>
            <person name="Clayton D.F."/>
            <person name="Ellegren H."/>
            <person name="Arnold A.P."/>
            <person name="Hillier L.W."/>
            <person name="Kunstner A."/>
            <person name="Searle S."/>
            <person name="White S."/>
            <person name="Vilella A.J."/>
            <person name="Fairley S."/>
            <person name="Heger A."/>
            <person name="Kong L."/>
            <person name="Ponting C.P."/>
            <person name="Jarvis E.D."/>
            <person name="Mello C.V."/>
            <person name="Minx P."/>
            <person name="Lovell P."/>
            <person name="Velho T.A."/>
            <person name="Ferris M."/>
            <person name="Balakrishnan C.N."/>
            <person name="Sinha S."/>
            <person name="Blatti C."/>
            <person name="London S.E."/>
            <person name="Li Y."/>
            <person name="Lin Y.C."/>
            <person name="George J."/>
            <person name="Sweedler J."/>
            <person name="Southey B."/>
            <person name="Gunaratne P."/>
            <person name="Watson M."/>
            <person name="Nam K."/>
            <person name="Backstrom N."/>
            <person name="Smeds L."/>
            <person name="Nabholz B."/>
            <person name="Itoh Y."/>
            <person name="Whitney O."/>
            <person name="Pfenning A.R."/>
            <person name="Howard J."/>
            <person name="Volker M."/>
            <person name="Skinner B.M."/>
            <person name="Griffin D.K."/>
            <person name="Ye L."/>
            <person name="McLaren W.M."/>
            <person name="Flicek P."/>
            <person name="Quesada V."/>
            <person name="Velasco G."/>
            <person name="Lopez-Otin C."/>
            <person name="Puente X.S."/>
            <person name="Olender T."/>
            <person name="Lancet D."/>
            <person name="Smit A.F."/>
            <person name="Hubley R."/>
            <person name="Konkel M.K."/>
            <person name="Walker J.A."/>
            <person name="Batzer M.A."/>
            <person name="Gu W."/>
            <person name="Pollock D.D."/>
            <person name="Chen L."/>
            <person name="Cheng Z."/>
            <person name="Eichler E.E."/>
            <person name="Stapley J."/>
            <person name="Slate J."/>
            <person name="Ekblom R."/>
            <person name="Birkhead T."/>
            <person name="Burke T."/>
            <person name="Burt D."/>
            <person name="Scharff C."/>
            <person name="Adam I."/>
            <person name="Richard H."/>
            <person name="Sultan M."/>
            <person name="Soldatov A."/>
            <person name="Lehrach H."/>
            <person name="Edwards S.V."/>
            <person name="Yang S.P."/>
            <person name="Li X."/>
            <person name="Graves T."/>
            <person name="Fulton L."/>
            <person name="Nelson J."/>
            <person name="Chinwalla A."/>
            <person name="Hou S."/>
            <person name="Mardis E.R."/>
            <person name="Wilson R.K."/>
        </authorList>
    </citation>
    <scope>NUCLEOTIDE SEQUENCE [LARGE SCALE GENOMIC DNA]</scope>
</reference>
<dbReference type="InterPro" id="IPR014890">
    <property type="entry name" value="c-SKI_SMAD4-bd_dom"/>
</dbReference>
<dbReference type="InterPro" id="IPR009061">
    <property type="entry name" value="DNA-bd_dom_put_sf"/>
</dbReference>
<feature type="region of interest" description="Disordered" evidence="3">
    <location>
        <begin position="368"/>
        <end position="455"/>
    </location>
</feature>
<feature type="region of interest" description="Disordered" evidence="3">
    <location>
        <begin position="57"/>
        <end position="84"/>
    </location>
</feature>
<organism evidence="5 6">
    <name type="scientific">Taeniopygia guttata</name>
    <name type="common">Zebra finch</name>
    <name type="synonym">Poephila guttata</name>
    <dbReference type="NCBI Taxonomy" id="59729"/>
    <lineage>
        <taxon>Eukaryota</taxon>
        <taxon>Metazoa</taxon>
        <taxon>Chordata</taxon>
        <taxon>Craniata</taxon>
        <taxon>Vertebrata</taxon>
        <taxon>Euteleostomi</taxon>
        <taxon>Archelosauria</taxon>
        <taxon>Archosauria</taxon>
        <taxon>Dinosauria</taxon>
        <taxon>Saurischia</taxon>
        <taxon>Theropoda</taxon>
        <taxon>Coelurosauria</taxon>
        <taxon>Aves</taxon>
        <taxon>Neognathae</taxon>
        <taxon>Neoaves</taxon>
        <taxon>Telluraves</taxon>
        <taxon>Australaves</taxon>
        <taxon>Passeriformes</taxon>
        <taxon>Passeroidea</taxon>
        <taxon>Estrildidae</taxon>
        <taxon>Estrildinae</taxon>
        <taxon>Taeniopygia</taxon>
    </lineage>
</organism>